<comment type="caution">
    <text evidence="1">The sequence shown here is derived from an EMBL/GenBank/DDBJ whole genome shotgun (WGS) entry which is preliminary data.</text>
</comment>
<dbReference type="InterPro" id="IPR012347">
    <property type="entry name" value="Ferritin-like"/>
</dbReference>
<dbReference type="Proteomes" id="UP001319200">
    <property type="component" value="Unassembled WGS sequence"/>
</dbReference>
<keyword evidence="2" id="KW-1185">Reference proteome</keyword>
<dbReference type="GO" id="GO:0010124">
    <property type="term" value="P:phenylacetate catabolic process"/>
    <property type="evidence" value="ECO:0007669"/>
    <property type="project" value="InterPro"/>
</dbReference>
<dbReference type="Gene3D" id="1.20.1260.10">
    <property type="match status" value="1"/>
</dbReference>
<dbReference type="InterPro" id="IPR007814">
    <property type="entry name" value="PaaA_PaaC"/>
</dbReference>
<dbReference type="Pfam" id="PF05138">
    <property type="entry name" value="PaaA_PaaC"/>
    <property type="match status" value="1"/>
</dbReference>
<dbReference type="GO" id="GO:0005829">
    <property type="term" value="C:cytosol"/>
    <property type="evidence" value="ECO:0007669"/>
    <property type="project" value="TreeGrafter"/>
</dbReference>
<accession>A0AAP2DM06</accession>
<name>A0AAP2DM06_9BACT</name>
<gene>
    <name evidence="1" type="primary">paaC</name>
    <name evidence="1" type="ORF">KK083_13760</name>
</gene>
<reference evidence="1 2" key="1">
    <citation type="submission" date="2021-05" db="EMBL/GenBank/DDBJ databases">
        <title>A Polyphasic approach of four new species of the genus Ohtaekwangia: Ohtaekwangia histidinii sp. nov., Ohtaekwangia cretensis sp. nov., Ohtaekwangia indiensis sp. nov., Ohtaekwangia reichenbachii sp. nov. from diverse environment.</title>
        <authorList>
            <person name="Octaviana S."/>
        </authorList>
    </citation>
    <scope>NUCLEOTIDE SEQUENCE [LARGE SCALE GENOMIC DNA]</scope>
    <source>
        <strain evidence="1 2">PWU4</strain>
    </source>
</reference>
<dbReference type="InterPro" id="IPR052703">
    <property type="entry name" value="Aromatic_CoA_ox/epox"/>
</dbReference>
<dbReference type="NCBIfam" id="TIGR02158">
    <property type="entry name" value="PA_CoA_Oxy3"/>
    <property type="match status" value="1"/>
</dbReference>
<dbReference type="SUPFAM" id="SSF47240">
    <property type="entry name" value="Ferritin-like"/>
    <property type="match status" value="1"/>
</dbReference>
<sequence length="251" mass="28381">MNALAIKELLYKIADDQLIIGHRNSEWTGFGPLLEEDIAFSSMAQDKVGQSQALYTILHSMGEQDPDTIAFTRNAAQFHNCIFVELPNGEYDFSLIRHFLYDTAVAFRFEMLSASSFQPLAELSNKIRGELKYHTLHANTWVKQLGSATEESIARLQQSLVYAMPYALGMFEPSAFEQELIADGVFEGEAALREQWIKRIEAIIAQTSLRLPDLRTITAIQGGRVGKHSEHLQPLLDEMSEVFRIDPTAEW</sequence>
<dbReference type="AlphaFoldDB" id="A0AAP2DM06"/>
<dbReference type="RefSeq" id="WP_254163827.1">
    <property type="nucleotide sequence ID" value="NZ_JAHESF010000012.1"/>
</dbReference>
<organism evidence="1 2">
    <name type="scientific">Chryseosolibacter histidini</name>
    <dbReference type="NCBI Taxonomy" id="2782349"/>
    <lineage>
        <taxon>Bacteria</taxon>
        <taxon>Pseudomonadati</taxon>
        <taxon>Bacteroidota</taxon>
        <taxon>Cytophagia</taxon>
        <taxon>Cytophagales</taxon>
        <taxon>Chryseotaleaceae</taxon>
        <taxon>Chryseosolibacter</taxon>
    </lineage>
</organism>
<dbReference type="EC" id="1.14.13.149" evidence="1"/>
<protein>
    <submittedName>
        <fullName evidence="1">Phenylacetate-CoA oxygenase subunit PaaC</fullName>
        <ecNumber evidence="1">1.14.13.149</ecNumber>
    </submittedName>
</protein>
<dbReference type="EMBL" id="JAHESF010000012">
    <property type="protein sequence ID" value="MBT1697954.1"/>
    <property type="molecule type" value="Genomic_DNA"/>
</dbReference>
<keyword evidence="1" id="KW-0560">Oxidoreductase</keyword>
<dbReference type="PANTHER" id="PTHR30458">
    <property type="entry name" value="PHENYLACETIC ACID DEGRADATION PROTEIN PAA"/>
    <property type="match status" value="1"/>
</dbReference>
<proteinExistence type="predicted"/>
<evidence type="ECO:0000313" key="1">
    <source>
        <dbReference type="EMBL" id="MBT1697954.1"/>
    </source>
</evidence>
<dbReference type="InterPro" id="IPR009078">
    <property type="entry name" value="Ferritin-like_SF"/>
</dbReference>
<dbReference type="PANTHER" id="PTHR30458:SF0">
    <property type="entry name" value="1,2-PHENYLACETYL-COA EPOXIDASE, SUBUNIT C"/>
    <property type="match status" value="1"/>
</dbReference>
<dbReference type="GO" id="GO:0097266">
    <property type="term" value="F:phenylacetyl-CoA 1,2-epoxidase activity"/>
    <property type="evidence" value="ECO:0007669"/>
    <property type="project" value="UniProtKB-EC"/>
</dbReference>
<evidence type="ECO:0000313" key="2">
    <source>
        <dbReference type="Proteomes" id="UP001319200"/>
    </source>
</evidence>
<dbReference type="InterPro" id="IPR011882">
    <property type="entry name" value="PaaC"/>
</dbReference>